<dbReference type="KEGG" id="gtt:GUITHDRAFT_115054"/>
<dbReference type="InterPro" id="IPR044066">
    <property type="entry name" value="TRIAD_supradom"/>
</dbReference>
<name>L1IRT1_GUITC</name>
<evidence type="ECO:0000256" key="10">
    <source>
        <dbReference type="SAM" id="MobiDB-lite"/>
    </source>
</evidence>
<organism evidence="13">
    <name type="scientific">Guillardia theta (strain CCMP2712)</name>
    <name type="common">Cryptophyte</name>
    <dbReference type="NCBI Taxonomy" id="905079"/>
    <lineage>
        <taxon>Eukaryota</taxon>
        <taxon>Cryptophyceae</taxon>
        <taxon>Pyrenomonadales</taxon>
        <taxon>Geminigeraceae</taxon>
        <taxon>Guillardia</taxon>
    </lineage>
</organism>
<evidence type="ECO:0000256" key="1">
    <source>
        <dbReference type="ARBA" id="ARBA00001798"/>
    </source>
</evidence>
<keyword evidence="8" id="KW-0862">Zinc</keyword>
<reference evidence="13 15" key="1">
    <citation type="journal article" date="2012" name="Nature">
        <title>Algal genomes reveal evolutionary mosaicism and the fate of nucleomorphs.</title>
        <authorList>
            <consortium name="DOE Joint Genome Institute"/>
            <person name="Curtis B.A."/>
            <person name="Tanifuji G."/>
            <person name="Burki F."/>
            <person name="Gruber A."/>
            <person name="Irimia M."/>
            <person name="Maruyama S."/>
            <person name="Arias M.C."/>
            <person name="Ball S.G."/>
            <person name="Gile G.H."/>
            <person name="Hirakawa Y."/>
            <person name="Hopkins J.F."/>
            <person name="Kuo A."/>
            <person name="Rensing S.A."/>
            <person name="Schmutz J."/>
            <person name="Symeonidi A."/>
            <person name="Elias M."/>
            <person name="Eveleigh R.J."/>
            <person name="Herman E.K."/>
            <person name="Klute M.J."/>
            <person name="Nakayama T."/>
            <person name="Obornik M."/>
            <person name="Reyes-Prieto A."/>
            <person name="Armbrust E.V."/>
            <person name="Aves S.J."/>
            <person name="Beiko R.G."/>
            <person name="Coutinho P."/>
            <person name="Dacks J.B."/>
            <person name="Durnford D.G."/>
            <person name="Fast N.M."/>
            <person name="Green B.R."/>
            <person name="Grisdale C.J."/>
            <person name="Hempel F."/>
            <person name="Henrissat B."/>
            <person name="Hoppner M.P."/>
            <person name="Ishida K."/>
            <person name="Kim E."/>
            <person name="Koreny L."/>
            <person name="Kroth P.G."/>
            <person name="Liu Y."/>
            <person name="Malik S.B."/>
            <person name="Maier U.G."/>
            <person name="McRose D."/>
            <person name="Mock T."/>
            <person name="Neilson J.A."/>
            <person name="Onodera N.T."/>
            <person name="Poole A.M."/>
            <person name="Pritham E.J."/>
            <person name="Richards T.A."/>
            <person name="Rocap G."/>
            <person name="Roy S.W."/>
            <person name="Sarai C."/>
            <person name="Schaack S."/>
            <person name="Shirato S."/>
            <person name="Slamovits C.H."/>
            <person name="Spencer D.F."/>
            <person name="Suzuki S."/>
            <person name="Worden A.Z."/>
            <person name="Zauner S."/>
            <person name="Barry K."/>
            <person name="Bell C."/>
            <person name="Bharti A.K."/>
            <person name="Crow J.A."/>
            <person name="Grimwood J."/>
            <person name="Kramer R."/>
            <person name="Lindquist E."/>
            <person name="Lucas S."/>
            <person name="Salamov A."/>
            <person name="McFadden G.I."/>
            <person name="Lane C.E."/>
            <person name="Keeling P.J."/>
            <person name="Gray M.W."/>
            <person name="Grigoriev I.V."/>
            <person name="Archibald J.M."/>
        </authorList>
    </citation>
    <scope>NUCLEOTIDE SEQUENCE</scope>
    <source>
        <strain evidence="13 15">CCMP2712</strain>
    </source>
</reference>
<dbReference type="PROSITE" id="PS51873">
    <property type="entry name" value="TRIAD"/>
    <property type="match status" value="1"/>
</dbReference>
<keyword evidence="3" id="KW-0808">Transferase</keyword>
<keyword evidence="6 9" id="KW-0863">Zinc-finger</keyword>
<dbReference type="Gene3D" id="1.20.120.1750">
    <property type="match status" value="1"/>
</dbReference>
<dbReference type="InterPro" id="IPR013083">
    <property type="entry name" value="Znf_RING/FYVE/PHD"/>
</dbReference>
<evidence type="ECO:0000256" key="2">
    <source>
        <dbReference type="ARBA" id="ARBA00012251"/>
    </source>
</evidence>
<dbReference type="STRING" id="905079.L1IRT1"/>
<evidence type="ECO:0000259" key="12">
    <source>
        <dbReference type="PROSITE" id="PS51873"/>
    </source>
</evidence>
<gene>
    <name evidence="13" type="ORF">GUITHDRAFT_115054</name>
</gene>
<dbReference type="GO" id="GO:0061630">
    <property type="term" value="F:ubiquitin protein ligase activity"/>
    <property type="evidence" value="ECO:0007669"/>
    <property type="project" value="UniProtKB-EC"/>
</dbReference>
<dbReference type="EnsemblProtists" id="EKX38948">
    <property type="protein sequence ID" value="EKX38948"/>
    <property type="gene ID" value="GUITHDRAFT_115054"/>
</dbReference>
<proteinExistence type="predicted"/>
<reference evidence="15" key="2">
    <citation type="submission" date="2012-11" db="EMBL/GenBank/DDBJ databases">
        <authorList>
            <person name="Kuo A."/>
            <person name="Curtis B.A."/>
            <person name="Tanifuji G."/>
            <person name="Burki F."/>
            <person name="Gruber A."/>
            <person name="Irimia M."/>
            <person name="Maruyama S."/>
            <person name="Arias M.C."/>
            <person name="Ball S.G."/>
            <person name="Gile G.H."/>
            <person name="Hirakawa Y."/>
            <person name="Hopkins J.F."/>
            <person name="Rensing S.A."/>
            <person name="Schmutz J."/>
            <person name="Symeonidi A."/>
            <person name="Elias M."/>
            <person name="Eveleigh R.J."/>
            <person name="Herman E.K."/>
            <person name="Klute M.J."/>
            <person name="Nakayama T."/>
            <person name="Obornik M."/>
            <person name="Reyes-Prieto A."/>
            <person name="Armbrust E.V."/>
            <person name="Aves S.J."/>
            <person name="Beiko R.G."/>
            <person name="Coutinho P."/>
            <person name="Dacks J.B."/>
            <person name="Durnford D.G."/>
            <person name="Fast N.M."/>
            <person name="Green B.R."/>
            <person name="Grisdale C."/>
            <person name="Hempe F."/>
            <person name="Henrissat B."/>
            <person name="Hoppner M.P."/>
            <person name="Ishida K.-I."/>
            <person name="Kim E."/>
            <person name="Koreny L."/>
            <person name="Kroth P.G."/>
            <person name="Liu Y."/>
            <person name="Malik S.-B."/>
            <person name="Maier U.G."/>
            <person name="McRose D."/>
            <person name="Mock T."/>
            <person name="Neilson J.A."/>
            <person name="Onodera N.T."/>
            <person name="Poole A.M."/>
            <person name="Pritham E.J."/>
            <person name="Richards T.A."/>
            <person name="Rocap G."/>
            <person name="Roy S.W."/>
            <person name="Sarai C."/>
            <person name="Schaack S."/>
            <person name="Shirato S."/>
            <person name="Slamovits C.H."/>
            <person name="Spencer D.F."/>
            <person name="Suzuki S."/>
            <person name="Worden A.Z."/>
            <person name="Zauner S."/>
            <person name="Barry K."/>
            <person name="Bell C."/>
            <person name="Bharti A.K."/>
            <person name="Crow J.A."/>
            <person name="Grimwood J."/>
            <person name="Kramer R."/>
            <person name="Lindquist E."/>
            <person name="Lucas S."/>
            <person name="Salamov A."/>
            <person name="McFadden G.I."/>
            <person name="Lane C.E."/>
            <person name="Keeling P.J."/>
            <person name="Gray M.W."/>
            <person name="Grigoriev I.V."/>
            <person name="Archibald J.M."/>
        </authorList>
    </citation>
    <scope>NUCLEOTIDE SEQUENCE</scope>
    <source>
        <strain evidence="15">CCMP2712</strain>
    </source>
</reference>
<comment type="catalytic activity">
    <reaction evidence="1">
        <text>[E2 ubiquitin-conjugating enzyme]-S-ubiquitinyl-L-cysteine + [acceptor protein]-L-lysine = [E2 ubiquitin-conjugating enzyme]-L-cysteine + [acceptor protein]-N(6)-ubiquitinyl-L-lysine.</text>
        <dbReference type="EC" id="2.3.2.31"/>
    </reaction>
</comment>
<feature type="compositionally biased region" description="Basic and acidic residues" evidence="10">
    <location>
        <begin position="297"/>
        <end position="306"/>
    </location>
</feature>
<evidence type="ECO:0000313" key="14">
    <source>
        <dbReference type="EnsemblProtists" id="EKX38948"/>
    </source>
</evidence>
<accession>L1IRT1</accession>
<dbReference type="PROSITE" id="PS00518">
    <property type="entry name" value="ZF_RING_1"/>
    <property type="match status" value="1"/>
</dbReference>
<dbReference type="GeneID" id="17295599"/>
<dbReference type="CDD" id="cd20336">
    <property type="entry name" value="Rcat_RBR"/>
    <property type="match status" value="1"/>
</dbReference>
<dbReference type="Gene3D" id="3.30.40.10">
    <property type="entry name" value="Zinc/RING finger domain, C3HC4 (zinc finger)"/>
    <property type="match status" value="1"/>
</dbReference>
<dbReference type="SMART" id="SM00647">
    <property type="entry name" value="IBR"/>
    <property type="match status" value="1"/>
</dbReference>
<evidence type="ECO:0000259" key="11">
    <source>
        <dbReference type="PROSITE" id="PS50089"/>
    </source>
</evidence>
<dbReference type="GO" id="GO:0016567">
    <property type="term" value="P:protein ubiquitination"/>
    <property type="evidence" value="ECO:0007669"/>
    <property type="project" value="InterPro"/>
</dbReference>
<evidence type="ECO:0000256" key="9">
    <source>
        <dbReference type="PROSITE-ProRule" id="PRU00175"/>
    </source>
</evidence>
<dbReference type="InterPro" id="IPR031127">
    <property type="entry name" value="E3_UB_ligase_RBR"/>
</dbReference>
<evidence type="ECO:0000256" key="3">
    <source>
        <dbReference type="ARBA" id="ARBA00022679"/>
    </source>
</evidence>
<evidence type="ECO:0000313" key="13">
    <source>
        <dbReference type="EMBL" id="EKX38948.1"/>
    </source>
</evidence>
<keyword evidence="4" id="KW-0479">Metal-binding</keyword>
<keyword evidence="7" id="KW-0833">Ubl conjugation pathway</keyword>
<dbReference type="HOGENOM" id="CLU_405170_0_0_1"/>
<dbReference type="GO" id="GO:0008270">
    <property type="term" value="F:zinc ion binding"/>
    <property type="evidence" value="ECO:0007669"/>
    <property type="project" value="UniProtKB-KW"/>
</dbReference>
<dbReference type="InterPro" id="IPR002867">
    <property type="entry name" value="IBR_dom"/>
</dbReference>
<dbReference type="EMBL" id="JH993044">
    <property type="protein sequence ID" value="EKX38948.1"/>
    <property type="molecule type" value="Genomic_DNA"/>
</dbReference>
<evidence type="ECO:0000313" key="15">
    <source>
        <dbReference type="Proteomes" id="UP000011087"/>
    </source>
</evidence>
<evidence type="ECO:0000256" key="7">
    <source>
        <dbReference type="ARBA" id="ARBA00022786"/>
    </source>
</evidence>
<dbReference type="AlphaFoldDB" id="L1IRT1"/>
<dbReference type="PROSITE" id="PS50089">
    <property type="entry name" value="ZF_RING_2"/>
    <property type="match status" value="1"/>
</dbReference>
<dbReference type="EC" id="2.3.2.31" evidence="2"/>
<dbReference type="RefSeq" id="XP_005825928.1">
    <property type="nucleotide sequence ID" value="XM_005825871.1"/>
</dbReference>
<evidence type="ECO:0000256" key="5">
    <source>
        <dbReference type="ARBA" id="ARBA00022737"/>
    </source>
</evidence>
<evidence type="ECO:0000256" key="4">
    <source>
        <dbReference type="ARBA" id="ARBA00022723"/>
    </source>
</evidence>
<dbReference type="eggNOG" id="KOG1815">
    <property type="taxonomic scope" value="Eukaryota"/>
</dbReference>
<feature type="domain" description="RING-type" evidence="11">
    <location>
        <begin position="70"/>
        <end position="118"/>
    </location>
</feature>
<sequence>MPMKRKYEFLQEVCSEDAASIWDQTCGDSGKMTDLLSQRFVDCNTCSSQQHIDENDDEEEEEGSGREYFCVICQETDFDMSNKVSLTCRHMFHASCFKRLLEHVLHDEQESLVPPTCPHPGCSTIVGYNIQALLLIYADDEQAQRLLKAYHSKKSKYDAWKLGHLPCLSPCCQAVSRLVLIGHAASEATVKCDSCMATYCAACSMASGSLVPSHILVDCEQRVLTEEGLRALDQVYDATGDELRRMRLRDPPAALRRYPRPPPAARDPRPPTVDGSQTHVAAADTRTQEVEAQGTEQADRDTEAQQDPRLRARLLWMDLYRGEDRLEGEERLELHEHVRWRMRRFEEEGDYVDEELQQTMQGMRDRLSSIKRREELEISAISRQLHARPADKVAVELLDARLRIVEQKRELFDSTRQTLEGMIRNPAVEDPQHRAPPEATTSLSLQDIHSMCDKAFLTSLKARISRIASGEEREEARAEARSDQEEIARTSKPCTKCGYRIVKMGGCDHMTCRKCRHEFCWRCLKPTIDHFHSSCQGKPDLLSFSEELQPAIKDVIDKYRGVESPIESSLVEYAHRHLAPGQPVDEDRKRADSQRISAMLERREPFMLRYFDPREVRRRAEMRRLQDMQREVEQERIACSFVLRQVRDSSRSPISKDAALRVCSDPSKQYLKYRAAKRSLLDAQEKMRRETREAPVDYVERQRRMIDCQCHVIDVDLARLEMQKQACVLMGMDVPPWLLSCSERLSDAKEQQAQDISQAVCTRTFLDAHRDYMLSRMSQRVEPRVLEW</sequence>
<feature type="domain" description="RING-type" evidence="12">
    <location>
        <begin position="66"/>
        <end position="541"/>
    </location>
</feature>
<protein>
    <recommendedName>
        <fullName evidence="2">RBR-type E3 ubiquitin transferase</fullName>
        <ecNumber evidence="2">2.3.2.31</ecNumber>
    </recommendedName>
</protein>
<dbReference type="SUPFAM" id="SSF57850">
    <property type="entry name" value="RING/U-box"/>
    <property type="match status" value="2"/>
</dbReference>
<evidence type="ECO:0000256" key="8">
    <source>
        <dbReference type="ARBA" id="ARBA00022833"/>
    </source>
</evidence>
<dbReference type="PaxDb" id="55529-EKX38948"/>
<dbReference type="InterPro" id="IPR017907">
    <property type="entry name" value="Znf_RING_CS"/>
</dbReference>
<keyword evidence="5" id="KW-0677">Repeat</keyword>
<evidence type="ECO:0000256" key="6">
    <source>
        <dbReference type="ARBA" id="ARBA00022771"/>
    </source>
</evidence>
<feature type="region of interest" description="Disordered" evidence="10">
    <location>
        <begin position="246"/>
        <end position="306"/>
    </location>
</feature>
<dbReference type="Proteomes" id="UP000011087">
    <property type="component" value="Unassembled WGS sequence"/>
</dbReference>
<reference evidence="14" key="3">
    <citation type="submission" date="2016-03" db="UniProtKB">
        <authorList>
            <consortium name="EnsemblProtists"/>
        </authorList>
    </citation>
    <scope>IDENTIFICATION</scope>
</reference>
<dbReference type="InterPro" id="IPR001841">
    <property type="entry name" value="Znf_RING"/>
</dbReference>
<dbReference type="PANTHER" id="PTHR11685">
    <property type="entry name" value="RBR FAMILY RING FINGER AND IBR DOMAIN-CONTAINING"/>
    <property type="match status" value="1"/>
</dbReference>
<dbReference type="Pfam" id="PF22191">
    <property type="entry name" value="IBR_1"/>
    <property type="match status" value="1"/>
</dbReference>
<keyword evidence="15" id="KW-1185">Reference proteome</keyword>